<protein>
    <submittedName>
        <fullName evidence="5">GntR family transcriptional regulator</fullName>
    </submittedName>
</protein>
<comment type="caution">
    <text evidence="5">The sequence shown here is derived from an EMBL/GenBank/DDBJ whole genome shotgun (WGS) entry which is preliminary data.</text>
</comment>
<evidence type="ECO:0000256" key="3">
    <source>
        <dbReference type="ARBA" id="ARBA00023163"/>
    </source>
</evidence>
<organism evidence="5 6">
    <name type="scientific">Niallia nealsonii</name>
    <dbReference type="NCBI Taxonomy" id="115979"/>
    <lineage>
        <taxon>Bacteria</taxon>
        <taxon>Bacillati</taxon>
        <taxon>Bacillota</taxon>
        <taxon>Bacilli</taxon>
        <taxon>Bacillales</taxon>
        <taxon>Bacillaceae</taxon>
        <taxon>Niallia</taxon>
    </lineage>
</organism>
<accession>A0A2N0YZF4</accession>
<dbReference type="GO" id="GO:0003677">
    <property type="term" value="F:DNA binding"/>
    <property type="evidence" value="ECO:0007669"/>
    <property type="project" value="UniProtKB-KW"/>
</dbReference>
<dbReference type="PANTHER" id="PTHR38445">
    <property type="entry name" value="HTH-TYPE TRANSCRIPTIONAL REPRESSOR YTRA"/>
    <property type="match status" value="1"/>
</dbReference>
<dbReference type="CDD" id="cd07377">
    <property type="entry name" value="WHTH_GntR"/>
    <property type="match status" value="1"/>
</dbReference>
<sequence>MIILDSQSNVPLYLQLRTQIMEAIVRGELAKGDTLPSVRGLASDLGINMHTVNKTYHELESKGVIEIVPKKGAVIIANTEKQASKKQYENLGEELRPVVAEGLVCGLSEEDLHQLISNIISKIKEV</sequence>
<dbReference type="GO" id="GO:0003700">
    <property type="term" value="F:DNA-binding transcription factor activity"/>
    <property type="evidence" value="ECO:0007669"/>
    <property type="project" value="InterPro"/>
</dbReference>
<dbReference type="RefSeq" id="WP_101178196.1">
    <property type="nucleotide sequence ID" value="NZ_PISE01000037.1"/>
</dbReference>
<dbReference type="EMBL" id="PISE01000037">
    <property type="protein sequence ID" value="PKG22646.1"/>
    <property type="molecule type" value="Genomic_DNA"/>
</dbReference>
<keyword evidence="2" id="KW-0238">DNA-binding</keyword>
<dbReference type="Proteomes" id="UP000233375">
    <property type="component" value="Unassembled WGS sequence"/>
</dbReference>
<dbReference type="OrthoDB" id="9801546at2"/>
<evidence type="ECO:0000313" key="6">
    <source>
        <dbReference type="Proteomes" id="UP000233375"/>
    </source>
</evidence>
<dbReference type="SMART" id="SM00345">
    <property type="entry name" value="HTH_GNTR"/>
    <property type="match status" value="1"/>
</dbReference>
<dbReference type="InterPro" id="IPR036390">
    <property type="entry name" value="WH_DNA-bd_sf"/>
</dbReference>
<reference evidence="5 6" key="1">
    <citation type="journal article" date="2003" name="Int. J. Syst. Evol. Microbiol.">
        <title>Bacillus nealsonii sp. nov., isolated from a spacecraft-assembly facility, whose spores are gamma-radiation resistant.</title>
        <authorList>
            <person name="Venkateswaran K."/>
            <person name="Kempf M."/>
            <person name="Chen F."/>
            <person name="Satomi M."/>
            <person name="Nicholson W."/>
            <person name="Kern R."/>
        </authorList>
    </citation>
    <scope>NUCLEOTIDE SEQUENCE [LARGE SCALE GENOMIC DNA]</scope>
    <source>
        <strain evidence="5 6">FO-92</strain>
    </source>
</reference>
<gene>
    <name evidence="5" type="ORF">CWS01_16075</name>
</gene>
<evidence type="ECO:0000256" key="2">
    <source>
        <dbReference type="ARBA" id="ARBA00023125"/>
    </source>
</evidence>
<keyword evidence="6" id="KW-1185">Reference proteome</keyword>
<dbReference type="SUPFAM" id="SSF46785">
    <property type="entry name" value="Winged helix' DNA-binding domain"/>
    <property type="match status" value="1"/>
</dbReference>
<keyword evidence="3" id="KW-0804">Transcription</keyword>
<name>A0A2N0YZF4_9BACI</name>
<dbReference type="Pfam" id="PF00392">
    <property type="entry name" value="GntR"/>
    <property type="match status" value="1"/>
</dbReference>
<evidence type="ECO:0000259" key="4">
    <source>
        <dbReference type="PROSITE" id="PS50949"/>
    </source>
</evidence>
<evidence type="ECO:0000313" key="5">
    <source>
        <dbReference type="EMBL" id="PKG22646.1"/>
    </source>
</evidence>
<dbReference type="PROSITE" id="PS50949">
    <property type="entry name" value="HTH_GNTR"/>
    <property type="match status" value="1"/>
</dbReference>
<feature type="domain" description="HTH gntR-type" evidence="4">
    <location>
        <begin position="10"/>
        <end position="78"/>
    </location>
</feature>
<proteinExistence type="predicted"/>
<keyword evidence="1" id="KW-0805">Transcription regulation</keyword>
<evidence type="ECO:0000256" key="1">
    <source>
        <dbReference type="ARBA" id="ARBA00023015"/>
    </source>
</evidence>
<dbReference type="InterPro" id="IPR000524">
    <property type="entry name" value="Tscrpt_reg_HTH_GntR"/>
</dbReference>
<dbReference type="PANTHER" id="PTHR38445:SF12">
    <property type="entry name" value="GNTR-FAMILY TRANSCRIPTIONAL REGULATOR"/>
    <property type="match status" value="1"/>
</dbReference>
<dbReference type="InterPro" id="IPR036388">
    <property type="entry name" value="WH-like_DNA-bd_sf"/>
</dbReference>
<dbReference type="AlphaFoldDB" id="A0A2N0YZF4"/>
<dbReference type="Gene3D" id="1.10.10.10">
    <property type="entry name" value="Winged helix-like DNA-binding domain superfamily/Winged helix DNA-binding domain"/>
    <property type="match status" value="1"/>
</dbReference>